<keyword evidence="1" id="KW-1133">Transmembrane helix</keyword>
<name>A0A1I0SJV9_9NOCA</name>
<keyword evidence="1" id="KW-0812">Transmembrane</keyword>
<dbReference type="GeneID" id="85484415"/>
<sequence length="91" mass="9710">MSILETTVIFGLIPLVIFLALFVFAKITSRAPAPRPAPYRLGQTWTHAPVLWTATDEVTPYTHQAGAAHSGHAELTAGSQALIGGRASGKW</sequence>
<evidence type="ECO:0000313" key="2">
    <source>
        <dbReference type="EMBL" id="MBY6320360.1"/>
    </source>
</evidence>
<dbReference type="EMBL" id="JABUKG010000004">
    <property type="protein sequence ID" value="MBY6320360.1"/>
    <property type="molecule type" value="Genomic_DNA"/>
</dbReference>
<keyword evidence="1" id="KW-0472">Membrane</keyword>
<dbReference type="EMBL" id="FOJN01000001">
    <property type="protein sequence ID" value="SFA39762.1"/>
    <property type="molecule type" value="Genomic_DNA"/>
</dbReference>
<reference evidence="2 5" key="2">
    <citation type="submission" date="2020-06" db="EMBL/GenBank/DDBJ databases">
        <title>Taxonomy, biology and ecology of Rhodococcus bacteria occurring in California pistachio and other woody hosts as revealed by genome sequence analyses.</title>
        <authorList>
            <person name="Gai Y."/>
            <person name="Riely B."/>
        </authorList>
    </citation>
    <scope>NUCLEOTIDE SEQUENCE [LARGE SCALE GENOMIC DNA]</scope>
    <source>
        <strain evidence="2 5">BP-284</strain>
    </source>
</reference>
<evidence type="ECO:0000313" key="4">
    <source>
        <dbReference type="Proteomes" id="UP000182054"/>
    </source>
</evidence>
<gene>
    <name evidence="2" type="ORF">HQ605_05980</name>
    <name evidence="3" type="ORF">SAMN05444374_101356</name>
</gene>
<proteinExistence type="predicted"/>
<dbReference type="Proteomes" id="UP001520140">
    <property type="component" value="Unassembled WGS sequence"/>
</dbReference>
<dbReference type="AlphaFoldDB" id="A0A1I0SJV9"/>
<reference evidence="3 4" key="1">
    <citation type="submission" date="2016-10" db="EMBL/GenBank/DDBJ databases">
        <authorList>
            <person name="de Groot N.N."/>
        </authorList>
    </citation>
    <scope>NUCLEOTIDE SEQUENCE [LARGE SCALE GENOMIC DNA]</scope>
    <source>
        <strain evidence="3 4">DSM 44908</strain>
    </source>
</reference>
<protein>
    <submittedName>
        <fullName evidence="3">Uncharacterized protein</fullName>
    </submittedName>
</protein>
<evidence type="ECO:0000313" key="5">
    <source>
        <dbReference type="Proteomes" id="UP001520140"/>
    </source>
</evidence>
<dbReference type="OrthoDB" id="5193416at2"/>
<dbReference type="RefSeq" id="WP_068100069.1">
    <property type="nucleotide sequence ID" value="NZ_CP135915.1"/>
</dbReference>
<keyword evidence="5" id="KW-1185">Reference proteome</keyword>
<dbReference type="Proteomes" id="UP000182054">
    <property type="component" value="Unassembled WGS sequence"/>
</dbReference>
<feature type="transmembrane region" description="Helical" evidence="1">
    <location>
        <begin position="6"/>
        <end position="25"/>
    </location>
</feature>
<evidence type="ECO:0000313" key="3">
    <source>
        <dbReference type="EMBL" id="SFA39762.1"/>
    </source>
</evidence>
<organism evidence="3 4">
    <name type="scientific">Rhodococcoides kroppenstedtii</name>
    <dbReference type="NCBI Taxonomy" id="293050"/>
    <lineage>
        <taxon>Bacteria</taxon>
        <taxon>Bacillati</taxon>
        <taxon>Actinomycetota</taxon>
        <taxon>Actinomycetes</taxon>
        <taxon>Mycobacteriales</taxon>
        <taxon>Nocardiaceae</taxon>
        <taxon>Rhodococcoides</taxon>
    </lineage>
</organism>
<evidence type="ECO:0000256" key="1">
    <source>
        <dbReference type="SAM" id="Phobius"/>
    </source>
</evidence>
<accession>A0A1I0SJV9</accession>